<feature type="chain" id="PRO_5010343974" description="DUF5018 domain-containing protein" evidence="1">
    <location>
        <begin position="23"/>
        <end position="494"/>
    </location>
</feature>
<evidence type="ECO:0008006" key="4">
    <source>
        <dbReference type="Google" id="ProtNLM"/>
    </source>
</evidence>
<sequence length="494" mass="54337">MKKNIYFFLTLLLMGNFFSSCEDDENDVKLPEYGDAEFVSFGFYAEDNPGNLLNDYVVDNITGDISVALPQYVDKTSLVARFEVTDDDTVFVNGVIQESGVSANDFTTPVDYLVTEGTSNSLYTVTIEDLPDAVWTPLASDTTDMRETVMKVNPVTGIPYIAYVQSADDSDNYKAGVLMLDGTQLTILGGSTLSEARASDVNLAFDADGIPYVVFTDYSNENKSASVMSFTGSAWNYVGGSLGKGITDTEIGYNDLVLLSDNNPMLVAVNDGRDGAIERRNLNISLYDGSAWQTSITIPGRPTTNTYYPKACRYGNSVIVGVLNVSESTISVYKYTDGSWTTISEGYSDERATGIYYRDFDMDVDASGNIYVALADNILGEDIVRPRVIKYNEETSSWVDLGSPINVDGKVGREFSLAISPAGIPCMLYRDENMYPVMVAFDETTQDWSNPDVLENVESESLYLDFAPNGVGYAIFTNTSLENTMLYKYDIPQE</sequence>
<dbReference type="OrthoDB" id="789014at2"/>
<gene>
    <name evidence="2" type="ORF">SAMN05444380_10441</name>
</gene>
<evidence type="ECO:0000313" key="3">
    <source>
        <dbReference type="Proteomes" id="UP000181976"/>
    </source>
</evidence>
<dbReference type="STRING" id="385682.SAMN05444380_10441"/>
<proteinExistence type="predicted"/>
<accession>A0A1I1WCE7</accession>
<dbReference type="Proteomes" id="UP000181976">
    <property type="component" value="Unassembled WGS sequence"/>
</dbReference>
<dbReference type="InParanoid" id="A0A1I1WCE7"/>
<feature type="signal peptide" evidence="1">
    <location>
        <begin position="1"/>
        <end position="22"/>
    </location>
</feature>
<organism evidence="2 3">
    <name type="scientific">Thermophagus xiamenensis</name>
    <dbReference type="NCBI Taxonomy" id="385682"/>
    <lineage>
        <taxon>Bacteria</taxon>
        <taxon>Pseudomonadati</taxon>
        <taxon>Bacteroidota</taxon>
        <taxon>Bacteroidia</taxon>
        <taxon>Marinilabiliales</taxon>
        <taxon>Marinilabiliaceae</taxon>
        <taxon>Thermophagus</taxon>
    </lineage>
</organism>
<evidence type="ECO:0000313" key="2">
    <source>
        <dbReference type="EMBL" id="SFD92711.1"/>
    </source>
</evidence>
<evidence type="ECO:0000256" key="1">
    <source>
        <dbReference type="SAM" id="SignalP"/>
    </source>
</evidence>
<dbReference type="RefSeq" id="WP_010528170.1">
    <property type="nucleotide sequence ID" value="NZ_AFSL01000073.1"/>
</dbReference>
<dbReference type="EMBL" id="FONA01000004">
    <property type="protein sequence ID" value="SFD92711.1"/>
    <property type="molecule type" value="Genomic_DNA"/>
</dbReference>
<dbReference type="Gene3D" id="2.60.40.2340">
    <property type="match status" value="1"/>
</dbReference>
<keyword evidence="1" id="KW-0732">Signal</keyword>
<dbReference type="AlphaFoldDB" id="A0A1I1WCE7"/>
<keyword evidence="3" id="KW-1185">Reference proteome</keyword>
<protein>
    <recommendedName>
        <fullName evidence="4">DUF5018 domain-containing protein</fullName>
    </recommendedName>
</protein>
<reference evidence="2 3" key="1">
    <citation type="submission" date="2016-10" db="EMBL/GenBank/DDBJ databases">
        <authorList>
            <person name="de Groot N.N."/>
        </authorList>
    </citation>
    <scope>NUCLEOTIDE SEQUENCE [LARGE SCALE GENOMIC DNA]</scope>
    <source>
        <strain evidence="2 3">DSM 19012</strain>
    </source>
</reference>
<name>A0A1I1WCE7_9BACT</name>
<dbReference type="eggNOG" id="COG2247">
    <property type="taxonomic scope" value="Bacteria"/>
</dbReference>
<dbReference type="PROSITE" id="PS51257">
    <property type="entry name" value="PROKAR_LIPOPROTEIN"/>
    <property type="match status" value="1"/>
</dbReference>